<comment type="subcellular location">
    <subcellularLocation>
        <location evidence="1">Periplasm</location>
    </subcellularLocation>
</comment>
<dbReference type="Gene3D" id="2.60.40.420">
    <property type="entry name" value="Cupredoxins - blue copper proteins"/>
    <property type="match status" value="1"/>
</dbReference>
<evidence type="ECO:0000313" key="6">
    <source>
        <dbReference type="EMBL" id="SDZ44097.1"/>
    </source>
</evidence>
<dbReference type="PANTHER" id="PTHR39192:SF1">
    <property type="entry name" value="IRON UPTAKE SYSTEM COMPONENT EFEO"/>
    <property type="match status" value="1"/>
</dbReference>
<accession>A0A1H3T2B8</accession>
<dbReference type="AlphaFoldDB" id="A0A1H3T2B8"/>
<dbReference type="Proteomes" id="UP000199529">
    <property type="component" value="Unassembled WGS sequence"/>
</dbReference>
<keyword evidence="7" id="KW-1185">Reference proteome</keyword>
<protein>
    <submittedName>
        <fullName evidence="6">Iron uptake system component EfeO</fullName>
    </submittedName>
</protein>
<organism evidence="6 7">
    <name type="scientific">Saccharopolyspora shandongensis</name>
    <dbReference type="NCBI Taxonomy" id="418495"/>
    <lineage>
        <taxon>Bacteria</taxon>
        <taxon>Bacillati</taxon>
        <taxon>Actinomycetota</taxon>
        <taxon>Actinomycetes</taxon>
        <taxon>Pseudonocardiales</taxon>
        <taxon>Pseudonocardiaceae</taxon>
        <taxon>Saccharopolyspora</taxon>
    </lineage>
</organism>
<dbReference type="OrthoDB" id="7348379at2"/>
<dbReference type="EMBL" id="FNOK01000074">
    <property type="protein sequence ID" value="SDZ44097.1"/>
    <property type="molecule type" value="Genomic_DNA"/>
</dbReference>
<dbReference type="RefSeq" id="WP_093277445.1">
    <property type="nucleotide sequence ID" value="NZ_FNOK01000074.1"/>
</dbReference>
<dbReference type="InterPro" id="IPR028096">
    <property type="entry name" value="EfeO_Cupredoxin"/>
</dbReference>
<keyword evidence="3" id="KW-0732">Signal</keyword>
<sequence>MNLNARTLVPALGAVLLAAGCAGQPGGGAPGAITVEASDDACKLSTTSAAAGTIRFDITNKGSQVTEFYLYGEGGRIVTEVENIGPGLNRQLVAEVPQGGKYTTACKPGMKGDGIRGEFTVTGSAAAQSGAAAQAVTEYKQYVDGQADELKDKTAQFVAAVKAGDVAQAKQLYAPARLPWERIEPVAESFGDLDPKMDGREADLEPGQAFTGFHRLEKDLWVTGPQPDTPAIADQLLADVDQLVAQTRTVELTPASIANGAKELLDEVATGKVTGEEEIFSHTDLWDFRANVDGAKQVVTVLRPVLTEKDPQLVATLDEKFAAVDALLARYQVGDGFRLYTELSPEQVKELAAAVDALGEPLSKTAGVVAR</sequence>
<feature type="domain" description="Imelysin-like" evidence="4">
    <location>
        <begin position="135"/>
        <end position="364"/>
    </location>
</feature>
<dbReference type="InterPro" id="IPR008972">
    <property type="entry name" value="Cupredoxin"/>
</dbReference>
<comment type="similarity">
    <text evidence="2">Belongs to the EfeM/EfeO family.</text>
</comment>
<dbReference type="PROSITE" id="PS51257">
    <property type="entry name" value="PROKAR_LIPOPROTEIN"/>
    <property type="match status" value="1"/>
</dbReference>
<evidence type="ECO:0000259" key="4">
    <source>
        <dbReference type="Pfam" id="PF09375"/>
    </source>
</evidence>
<dbReference type="PANTHER" id="PTHR39192">
    <property type="entry name" value="IRON UPTAKE SYSTEM COMPONENT EFEO"/>
    <property type="match status" value="1"/>
</dbReference>
<evidence type="ECO:0000256" key="2">
    <source>
        <dbReference type="ARBA" id="ARBA00005989"/>
    </source>
</evidence>
<dbReference type="InterPro" id="IPR038352">
    <property type="entry name" value="Imelysin_sf"/>
</dbReference>
<dbReference type="Pfam" id="PF13473">
    <property type="entry name" value="Cupredoxin_1"/>
    <property type="match status" value="1"/>
</dbReference>
<dbReference type="GO" id="GO:0042597">
    <property type="term" value="C:periplasmic space"/>
    <property type="evidence" value="ECO:0007669"/>
    <property type="project" value="UniProtKB-SubCell"/>
</dbReference>
<evidence type="ECO:0000256" key="3">
    <source>
        <dbReference type="ARBA" id="ARBA00022729"/>
    </source>
</evidence>
<dbReference type="CDD" id="cd14656">
    <property type="entry name" value="Imelysin-like_EfeO"/>
    <property type="match status" value="1"/>
</dbReference>
<evidence type="ECO:0000259" key="5">
    <source>
        <dbReference type="Pfam" id="PF13473"/>
    </source>
</evidence>
<feature type="domain" description="EfeO-type cupredoxin-like" evidence="5">
    <location>
        <begin position="30"/>
        <end position="121"/>
    </location>
</feature>
<evidence type="ECO:0000313" key="7">
    <source>
        <dbReference type="Proteomes" id="UP000199529"/>
    </source>
</evidence>
<dbReference type="InterPro" id="IPR053377">
    <property type="entry name" value="Iron_uptake_EfeM/EfeO"/>
</dbReference>
<dbReference type="NCBIfam" id="NF041757">
    <property type="entry name" value="EfeO"/>
    <property type="match status" value="1"/>
</dbReference>
<reference evidence="7" key="1">
    <citation type="submission" date="2016-10" db="EMBL/GenBank/DDBJ databases">
        <authorList>
            <person name="Varghese N."/>
            <person name="Submissions S."/>
        </authorList>
    </citation>
    <scope>NUCLEOTIDE SEQUENCE [LARGE SCALE GENOMIC DNA]</scope>
    <source>
        <strain evidence="7">CGMCC 4.3530</strain>
    </source>
</reference>
<dbReference type="InterPro" id="IPR034981">
    <property type="entry name" value="Imelysin-like_EfeO/Algp7"/>
</dbReference>
<dbReference type="Gene3D" id="1.20.1420.20">
    <property type="entry name" value="M75 peptidase, HXXE motif"/>
    <property type="match status" value="1"/>
</dbReference>
<name>A0A1H3T2B8_9PSEU</name>
<dbReference type="STRING" id="418495.SAMN05216215_10742"/>
<dbReference type="Pfam" id="PF09375">
    <property type="entry name" value="Peptidase_M75"/>
    <property type="match status" value="1"/>
</dbReference>
<gene>
    <name evidence="6" type="ORF">SAMN05216215_10742</name>
</gene>
<evidence type="ECO:0000256" key="1">
    <source>
        <dbReference type="ARBA" id="ARBA00004418"/>
    </source>
</evidence>
<dbReference type="InterPro" id="IPR018976">
    <property type="entry name" value="Imelysin-like"/>
</dbReference>
<proteinExistence type="inferred from homology"/>
<dbReference type="InterPro" id="IPR050894">
    <property type="entry name" value="EfeM/EfeO_iron_uptake"/>
</dbReference>